<dbReference type="GO" id="GO:0003700">
    <property type="term" value="F:DNA-binding transcription factor activity"/>
    <property type="evidence" value="ECO:0007669"/>
    <property type="project" value="InterPro"/>
</dbReference>
<feature type="domain" description="HTH araC/xylS-type" evidence="4">
    <location>
        <begin position="200"/>
        <end position="298"/>
    </location>
</feature>
<accession>A0A840CXG2</accession>
<dbReference type="PROSITE" id="PS01124">
    <property type="entry name" value="HTH_ARAC_FAMILY_2"/>
    <property type="match status" value="1"/>
</dbReference>
<dbReference type="Proteomes" id="UP000560658">
    <property type="component" value="Unassembled WGS sequence"/>
</dbReference>
<keyword evidence="2" id="KW-0238">DNA-binding</keyword>
<keyword evidence="1" id="KW-0805">Transcription regulation</keyword>
<dbReference type="GO" id="GO:0043565">
    <property type="term" value="F:sequence-specific DNA binding"/>
    <property type="evidence" value="ECO:0007669"/>
    <property type="project" value="InterPro"/>
</dbReference>
<keyword evidence="3" id="KW-0804">Transcription</keyword>
<dbReference type="EMBL" id="JACIER010000004">
    <property type="protein sequence ID" value="MBB4043561.1"/>
    <property type="molecule type" value="Genomic_DNA"/>
</dbReference>
<dbReference type="InterPro" id="IPR009057">
    <property type="entry name" value="Homeodomain-like_sf"/>
</dbReference>
<dbReference type="Pfam" id="PF12833">
    <property type="entry name" value="HTH_18"/>
    <property type="match status" value="1"/>
</dbReference>
<sequence>MGKNLFFTDFKDILYAKHRKELSNHEVTCQDIDIACFKPEHFATLYLDAYVYLLLSEGEVSISVNYETQTLKSPGILVLTPLHIVQFIEVTPQIAGKLLAVNKPFLDIVPSMEKVFKHLNRSLKLYSNPAFGLLPADYVTLNNCMQSMQNRLKQTKHIFLKEILQNQFVTFLLEWINIYESYASLNPSEVNLNRSEQILQSFISLLKDHFKSEHLVSFYADKLHITPQYLTLIVKKLTGQTITDFVYEMLYSEARILLSQSDRTIQQIADELHFSDSSSFCKFFKRRSGTSPLKYRFN</sequence>
<evidence type="ECO:0000313" key="6">
    <source>
        <dbReference type="Proteomes" id="UP000560658"/>
    </source>
</evidence>
<proteinExistence type="predicted"/>
<reference evidence="5" key="1">
    <citation type="submission" date="2020-08" db="EMBL/GenBank/DDBJ databases">
        <title>Genomic Encyclopedia of Type Strains, Phase IV (KMG-IV): sequencing the most valuable type-strain genomes for metagenomic binning, comparative biology and taxonomic classification.</title>
        <authorList>
            <person name="Goeker M."/>
        </authorList>
    </citation>
    <scope>NUCLEOTIDE SEQUENCE [LARGE SCALE GENOMIC DNA]</scope>
    <source>
        <strain evidence="5">DSM 105720</strain>
    </source>
</reference>
<name>A0A840CXG2_9BACE</name>
<dbReference type="RefSeq" id="WP_044161895.1">
    <property type="nucleotide sequence ID" value="NZ_JACIER010000004.1"/>
</dbReference>
<keyword evidence="6" id="KW-1185">Reference proteome</keyword>
<comment type="caution">
    <text evidence="5">The sequence shown here is derived from an EMBL/GenBank/DDBJ whole genome shotgun (WGS) entry which is preliminary data.</text>
</comment>
<organism evidence="5 6">
    <name type="scientific">Bacteroides reticulotermitis</name>
    <dbReference type="NCBI Taxonomy" id="1133319"/>
    <lineage>
        <taxon>Bacteria</taxon>
        <taxon>Pseudomonadati</taxon>
        <taxon>Bacteroidota</taxon>
        <taxon>Bacteroidia</taxon>
        <taxon>Bacteroidales</taxon>
        <taxon>Bacteroidaceae</taxon>
        <taxon>Bacteroides</taxon>
    </lineage>
</organism>
<evidence type="ECO:0000256" key="3">
    <source>
        <dbReference type="ARBA" id="ARBA00023163"/>
    </source>
</evidence>
<evidence type="ECO:0000259" key="4">
    <source>
        <dbReference type="PROSITE" id="PS01124"/>
    </source>
</evidence>
<dbReference type="PANTHER" id="PTHR43280">
    <property type="entry name" value="ARAC-FAMILY TRANSCRIPTIONAL REGULATOR"/>
    <property type="match status" value="1"/>
</dbReference>
<evidence type="ECO:0000313" key="5">
    <source>
        <dbReference type="EMBL" id="MBB4043561.1"/>
    </source>
</evidence>
<gene>
    <name evidence="5" type="ORF">GGR06_001343</name>
</gene>
<evidence type="ECO:0000256" key="1">
    <source>
        <dbReference type="ARBA" id="ARBA00023015"/>
    </source>
</evidence>
<dbReference type="PANTHER" id="PTHR43280:SF32">
    <property type="entry name" value="TRANSCRIPTIONAL REGULATORY PROTEIN"/>
    <property type="match status" value="1"/>
</dbReference>
<protein>
    <submittedName>
        <fullName evidence="5">AraC-like DNA-binding protein</fullName>
    </submittedName>
</protein>
<dbReference type="AlphaFoldDB" id="A0A840CXG2"/>
<dbReference type="SUPFAM" id="SSF46689">
    <property type="entry name" value="Homeodomain-like"/>
    <property type="match status" value="1"/>
</dbReference>
<evidence type="ECO:0000256" key="2">
    <source>
        <dbReference type="ARBA" id="ARBA00023125"/>
    </source>
</evidence>
<dbReference type="InterPro" id="IPR018060">
    <property type="entry name" value="HTH_AraC"/>
</dbReference>
<dbReference type="SMART" id="SM00342">
    <property type="entry name" value="HTH_ARAC"/>
    <property type="match status" value="1"/>
</dbReference>
<dbReference type="Gene3D" id="1.10.10.60">
    <property type="entry name" value="Homeodomain-like"/>
    <property type="match status" value="2"/>
</dbReference>